<organism evidence="3 4">
    <name type="scientific">Gimesia chilikensis</name>
    <dbReference type="NCBI Taxonomy" id="2605989"/>
    <lineage>
        <taxon>Bacteria</taxon>
        <taxon>Pseudomonadati</taxon>
        <taxon>Planctomycetota</taxon>
        <taxon>Planctomycetia</taxon>
        <taxon>Planctomycetales</taxon>
        <taxon>Planctomycetaceae</taxon>
        <taxon>Gimesia</taxon>
    </lineage>
</organism>
<dbReference type="InterPro" id="IPR027051">
    <property type="entry name" value="XdhC_Rossmann_dom"/>
</dbReference>
<keyword evidence="3" id="KW-0560">Oxidoreductase</keyword>
<dbReference type="InterPro" id="IPR036291">
    <property type="entry name" value="NAD(P)-bd_dom_sf"/>
</dbReference>
<dbReference type="EMBL" id="CP036266">
    <property type="protein sequence ID" value="QDT24591.1"/>
    <property type="molecule type" value="Genomic_DNA"/>
</dbReference>
<dbReference type="GO" id="GO:0004854">
    <property type="term" value="F:xanthine dehydrogenase activity"/>
    <property type="evidence" value="ECO:0007669"/>
    <property type="project" value="UniProtKB-EC"/>
</dbReference>
<evidence type="ECO:0000313" key="4">
    <source>
        <dbReference type="Proteomes" id="UP000320421"/>
    </source>
</evidence>
<dbReference type="EC" id="1.17.1.4" evidence="3"/>
<evidence type="ECO:0000259" key="1">
    <source>
        <dbReference type="Pfam" id="PF02625"/>
    </source>
</evidence>
<gene>
    <name evidence="3" type="primary">pucA</name>
    <name evidence="3" type="ORF">HG66A1_64250</name>
</gene>
<proteinExistence type="predicted"/>
<dbReference type="Gene3D" id="3.40.50.720">
    <property type="entry name" value="NAD(P)-binding Rossmann-like Domain"/>
    <property type="match status" value="1"/>
</dbReference>
<evidence type="ECO:0000313" key="3">
    <source>
        <dbReference type="EMBL" id="QDT24591.1"/>
    </source>
</evidence>
<dbReference type="InterPro" id="IPR052698">
    <property type="entry name" value="MoCofactor_Util/Proc"/>
</dbReference>
<keyword evidence="4" id="KW-1185">Reference proteome</keyword>
<dbReference type="AlphaFoldDB" id="A0A517PYZ4"/>
<dbReference type="Pfam" id="PF02625">
    <property type="entry name" value="XdhC_CoxI"/>
    <property type="match status" value="1"/>
</dbReference>
<dbReference type="SUPFAM" id="SSF51735">
    <property type="entry name" value="NAD(P)-binding Rossmann-fold domains"/>
    <property type="match status" value="1"/>
</dbReference>
<protein>
    <submittedName>
        <fullName evidence="3">Putative xanthine dehydrogenase subunit A</fullName>
        <ecNumber evidence="3">1.17.1.4</ecNumber>
    </submittedName>
</protein>
<dbReference type="Proteomes" id="UP000320421">
    <property type="component" value="Chromosome"/>
</dbReference>
<name>A0A517PYZ4_9PLAN</name>
<feature type="domain" description="XdhC- CoxI" evidence="1">
    <location>
        <begin position="12"/>
        <end position="77"/>
    </location>
</feature>
<dbReference type="Pfam" id="PF13478">
    <property type="entry name" value="XdhC_C"/>
    <property type="match status" value="1"/>
</dbReference>
<reference evidence="3 4" key="1">
    <citation type="submission" date="2019-02" db="EMBL/GenBank/DDBJ databases">
        <title>Deep-cultivation of Planctomycetes and their phenomic and genomic characterization uncovers novel biology.</title>
        <authorList>
            <person name="Wiegand S."/>
            <person name="Jogler M."/>
            <person name="Boedeker C."/>
            <person name="Pinto D."/>
            <person name="Vollmers J."/>
            <person name="Rivas-Marin E."/>
            <person name="Kohn T."/>
            <person name="Peeters S.H."/>
            <person name="Heuer A."/>
            <person name="Rast P."/>
            <person name="Oberbeckmann S."/>
            <person name="Bunk B."/>
            <person name="Jeske O."/>
            <person name="Meyerdierks A."/>
            <person name="Storesund J.E."/>
            <person name="Kallscheuer N."/>
            <person name="Luecker S."/>
            <person name="Lage O.M."/>
            <person name="Pohl T."/>
            <person name="Merkel B.J."/>
            <person name="Hornburger P."/>
            <person name="Mueller R.-W."/>
            <person name="Bruemmer F."/>
            <person name="Labrenz M."/>
            <person name="Spormann A.M."/>
            <person name="Op den Camp H."/>
            <person name="Overmann J."/>
            <person name="Amann R."/>
            <person name="Jetten M.S.M."/>
            <person name="Mascher T."/>
            <person name="Medema M.H."/>
            <person name="Devos D.P."/>
            <person name="Kaster A.-K."/>
            <person name="Ovreas L."/>
            <person name="Rohde M."/>
            <person name="Galperin M.Y."/>
            <person name="Jogler C."/>
        </authorList>
    </citation>
    <scope>NUCLEOTIDE SEQUENCE [LARGE SCALE GENOMIC DNA]</scope>
    <source>
        <strain evidence="3 4">HG66A1</strain>
    </source>
</reference>
<dbReference type="OrthoDB" id="9773039at2"/>
<dbReference type="RefSeq" id="WP_145193395.1">
    <property type="nucleotide sequence ID" value="NZ_CP036266.1"/>
</dbReference>
<sequence>MRELLLELEQAVQQQKPVCYTCLVETRGSTPQKPGAAMLIFSDGSQVGTLGGGCVEAEVKRRALRVLDSDAPEIMTFQLDNDYGWDDGLICGGRMKVLVDPVRNADDLQYFRTMLQQLAADQGCTEAIVLNPESAEGIAETDRFLINADAEIVASRGNPQPPAQLQAGLKPIQNRPRPYVNAGIAYLTFHQTCQLIVIGCGHVGQKVAELASDVDFEIIAVDDRQEYCNAERFPSAKQLIVGTFDTTLADLPINRDTFIIIVTRGHNHDEEALGYVAQSPARYIGMIGSRRKVKLIFEDLIRMGTPRDALARVHAPLGFEIGSQTVPEIALSIVAELVAWRNLDEVPAGYQRTSLVEELKTPDPA</sequence>
<dbReference type="InterPro" id="IPR003777">
    <property type="entry name" value="XdhC_CoxI"/>
</dbReference>
<evidence type="ECO:0000259" key="2">
    <source>
        <dbReference type="Pfam" id="PF13478"/>
    </source>
</evidence>
<dbReference type="PANTHER" id="PTHR30388:SF6">
    <property type="entry name" value="XANTHINE DEHYDROGENASE SUBUNIT A-RELATED"/>
    <property type="match status" value="1"/>
</dbReference>
<accession>A0A517PYZ4</accession>
<dbReference type="PANTHER" id="PTHR30388">
    <property type="entry name" value="ALDEHYDE OXIDOREDUCTASE MOLYBDENUM COFACTOR ASSEMBLY PROTEIN"/>
    <property type="match status" value="1"/>
</dbReference>
<feature type="domain" description="XdhC Rossmann" evidence="2">
    <location>
        <begin position="195"/>
        <end position="337"/>
    </location>
</feature>